<keyword evidence="2" id="KW-1185">Reference proteome</keyword>
<comment type="caution">
    <text evidence="1">The sequence shown here is derived from an EMBL/GenBank/DDBJ whole genome shotgun (WGS) entry which is preliminary data.</text>
</comment>
<evidence type="ECO:0000313" key="2">
    <source>
        <dbReference type="Proteomes" id="UP000029392"/>
    </source>
</evidence>
<dbReference type="STRING" id="1384054.N790_09670"/>
<dbReference type="Proteomes" id="UP000029392">
    <property type="component" value="Unassembled WGS sequence"/>
</dbReference>
<organism evidence="1 2">
    <name type="scientific">Arenimonas malthae CC-JY-1</name>
    <dbReference type="NCBI Taxonomy" id="1384054"/>
    <lineage>
        <taxon>Bacteria</taxon>
        <taxon>Pseudomonadati</taxon>
        <taxon>Pseudomonadota</taxon>
        <taxon>Gammaproteobacteria</taxon>
        <taxon>Lysobacterales</taxon>
        <taxon>Lysobacteraceae</taxon>
        <taxon>Arenimonas</taxon>
    </lineage>
</organism>
<dbReference type="SFLD" id="SFLDG01129">
    <property type="entry name" value="C1.5:_HAD__Beta-PGM__Phosphata"/>
    <property type="match status" value="1"/>
</dbReference>
<protein>
    <recommendedName>
        <fullName evidence="3">Hydrolase</fullName>
    </recommendedName>
</protein>
<dbReference type="PATRIC" id="fig|1384054.3.peg.2044"/>
<dbReference type="SFLD" id="SFLDS00003">
    <property type="entry name" value="Haloacid_Dehalogenase"/>
    <property type="match status" value="1"/>
</dbReference>
<accession>A0A091BMT9</accession>
<sequence length="210" mass="22627">MKRPALVLFDLDGVLAHYDHAPRLRVLAERTGATLAAVNEALFESGLERSADLGQVDTAGVLEELSRRLGVAVSLDDCLAARAAAMQADAAVLELANAAARHARLAILTNNSLMLRDHLAALCPPLAPLFGDRVFCSAQFGLAKPEPELFRRCLAELGVAPAQALFFDDKPDNAKGARRAGLRAHTYRDVPGLRAHLAVHDLLEPRHDPH</sequence>
<gene>
    <name evidence="1" type="ORF">N790_09670</name>
</gene>
<dbReference type="InterPro" id="IPR036412">
    <property type="entry name" value="HAD-like_sf"/>
</dbReference>
<dbReference type="OrthoDB" id="9797415at2"/>
<dbReference type="eggNOG" id="COG0637">
    <property type="taxonomic scope" value="Bacteria"/>
</dbReference>
<dbReference type="AlphaFoldDB" id="A0A091BMT9"/>
<dbReference type="InterPro" id="IPR023198">
    <property type="entry name" value="PGP-like_dom2"/>
</dbReference>
<dbReference type="PANTHER" id="PTHR43611:SF3">
    <property type="entry name" value="FLAVIN MONONUCLEOTIDE HYDROLASE 1, CHLOROPLATIC"/>
    <property type="match status" value="1"/>
</dbReference>
<evidence type="ECO:0008006" key="3">
    <source>
        <dbReference type="Google" id="ProtNLM"/>
    </source>
</evidence>
<reference evidence="1 2" key="1">
    <citation type="submission" date="2013-09" db="EMBL/GenBank/DDBJ databases">
        <title>Genome sequencing of Arenimonas malthae.</title>
        <authorList>
            <person name="Chen F."/>
            <person name="Wang G."/>
        </authorList>
    </citation>
    <scope>NUCLEOTIDE SEQUENCE [LARGE SCALE GENOMIC DNA]</scope>
    <source>
        <strain evidence="1 2">CC-JY-1</strain>
    </source>
</reference>
<dbReference type="RefSeq" id="WP_043804118.1">
    <property type="nucleotide sequence ID" value="NZ_AVCH01000179.1"/>
</dbReference>
<evidence type="ECO:0000313" key="1">
    <source>
        <dbReference type="EMBL" id="KFN45650.1"/>
    </source>
</evidence>
<dbReference type="NCBIfam" id="TIGR01509">
    <property type="entry name" value="HAD-SF-IA-v3"/>
    <property type="match status" value="1"/>
</dbReference>
<dbReference type="PANTHER" id="PTHR43611">
    <property type="entry name" value="ALPHA-D-GLUCOSE 1-PHOSPHATE PHOSPHATASE"/>
    <property type="match status" value="1"/>
</dbReference>
<dbReference type="Gene3D" id="3.40.50.1000">
    <property type="entry name" value="HAD superfamily/HAD-like"/>
    <property type="match status" value="1"/>
</dbReference>
<dbReference type="InterPro" id="IPR006439">
    <property type="entry name" value="HAD-SF_hydro_IA"/>
</dbReference>
<dbReference type="CDD" id="cd02603">
    <property type="entry name" value="HAD_sEH-N_like"/>
    <property type="match status" value="1"/>
</dbReference>
<dbReference type="EMBL" id="AVCH01000179">
    <property type="protein sequence ID" value="KFN45650.1"/>
    <property type="molecule type" value="Genomic_DNA"/>
</dbReference>
<proteinExistence type="predicted"/>
<dbReference type="Gene3D" id="1.10.150.240">
    <property type="entry name" value="Putative phosphatase, domain 2"/>
    <property type="match status" value="1"/>
</dbReference>
<dbReference type="Pfam" id="PF00702">
    <property type="entry name" value="Hydrolase"/>
    <property type="match status" value="1"/>
</dbReference>
<dbReference type="InterPro" id="IPR023214">
    <property type="entry name" value="HAD_sf"/>
</dbReference>
<dbReference type="SUPFAM" id="SSF56784">
    <property type="entry name" value="HAD-like"/>
    <property type="match status" value="1"/>
</dbReference>
<name>A0A091BMT9_9GAMM</name>